<dbReference type="Proteomes" id="UP000178323">
    <property type="component" value="Unassembled WGS sequence"/>
</dbReference>
<evidence type="ECO:0000313" key="2">
    <source>
        <dbReference type="EMBL" id="OGF20370.1"/>
    </source>
</evidence>
<organism evidence="2 3">
    <name type="scientific">Candidatus Falkowbacteria bacterium RBG_13_39_14</name>
    <dbReference type="NCBI Taxonomy" id="1797985"/>
    <lineage>
        <taxon>Bacteria</taxon>
        <taxon>Candidatus Falkowiibacteriota</taxon>
    </lineage>
</organism>
<dbReference type="InterPro" id="IPR003837">
    <property type="entry name" value="GatC"/>
</dbReference>
<dbReference type="GO" id="GO:0050566">
    <property type="term" value="F:asparaginyl-tRNA synthase (glutamine-hydrolyzing) activity"/>
    <property type="evidence" value="ECO:0007669"/>
    <property type="project" value="RHEA"/>
</dbReference>
<dbReference type="EMBL" id="MFFS01000092">
    <property type="protein sequence ID" value="OGF20370.1"/>
    <property type="molecule type" value="Genomic_DNA"/>
</dbReference>
<dbReference type="Gene3D" id="1.10.20.60">
    <property type="entry name" value="Glu-tRNAGln amidotransferase C subunit, N-terminal domain"/>
    <property type="match status" value="1"/>
</dbReference>
<evidence type="ECO:0000313" key="3">
    <source>
        <dbReference type="Proteomes" id="UP000178323"/>
    </source>
</evidence>
<comment type="catalytic activity">
    <reaction evidence="1">
        <text>L-glutamyl-tRNA(Gln) + L-glutamine + ATP + H2O = L-glutaminyl-tRNA(Gln) + L-glutamate + ADP + phosphate + H(+)</text>
        <dbReference type="Rhea" id="RHEA:17521"/>
        <dbReference type="Rhea" id="RHEA-COMP:9681"/>
        <dbReference type="Rhea" id="RHEA-COMP:9684"/>
        <dbReference type="ChEBI" id="CHEBI:15377"/>
        <dbReference type="ChEBI" id="CHEBI:15378"/>
        <dbReference type="ChEBI" id="CHEBI:29985"/>
        <dbReference type="ChEBI" id="CHEBI:30616"/>
        <dbReference type="ChEBI" id="CHEBI:43474"/>
        <dbReference type="ChEBI" id="CHEBI:58359"/>
        <dbReference type="ChEBI" id="CHEBI:78520"/>
        <dbReference type="ChEBI" id="CHEBI:78521"/>
        <dbReference type="ChEBI" id="CHEBI:456216"/>
    </reaction>
</comment>
<dbReference type="NCBIfam" id="TIGR00135">
    <property type="entry name" value="gatC"/>
    <property type="match status" value="1"/>
</dbReference>
<comment type="caution">
    <text evidence="2">The sequence shown here is derived from an EMBL/GenBank/DDBJ whole genome shotgun (WGS) entry which is preliminary data.</text>
</comment>
<gene>
    <name evidence="1" type="primary">gatC</name>
    <name evidence="2" type="ORF">A2Y83_05390</name>
</gene>
<dbReference type="EC" id="6.3.5.-" evidence="1"/>
<sequence length="96" mass="11144">MSINKTKIEEIAKLARIKLSEEEKQKYEKQFSSILDYFEQLKEVDTENVGAFINSNTGESIMREDIIEGCEEKASNDILEEVPERKGRYVKVKKVL</sequence>
<dbReference type="PANTHER" id="PTHR15004:SF0">
    <property type="entry name" value="GLUTAMYL-TRNA(GLN) AMIDOTRANSFERASE SUBUNIT C, MITOCHONDRIAL"/>
    <property type="match status" value="1"/>
</dbReference>
<reference evidence="2 3" key="1">
    <citation type="journal article" date="2016" name="Nat. Commun.">
        <title>Thousands of microbial genomes shed light on interconnected biogeochemical processes in an aquifer system.</title>
        <authorList>
            <person name="Anantharaman K."/>
            <person name="Brown C.T."/>
            <person name="Hug L.A."/>
            <person name="Sharon I."/>
            <person name="Castelle C.J."/>
            <person name="Probst A.J."/>
            <person name="Thomas B.C."/>
            <person name="Singh A."/>
            <person name="Wilkins M.J."/>
            <person name="Karaoz U."/>
            <person name="Brodie E.L."/>
            <person name="Williams K.H."/>
            <person name="Hubbard S.S."/>
            <person name="Banfield J.F."/>
        </authorList>
    </citation>
    <scope>NUCLEOTIDE SEQUENCE [LARGE SCALE GENOMIC DNA]</scope>
</reference>
<dbReference type="GO" id="GO:0050567">
    <property type="term" value="F:glutaminyl-tRNA synthase (glutamine-hydrolyzing) activity"/>
    <property type="evidence" value="ECO:0007669"/>
    <property type="project" value="UniProtKB-UniRule"/>
</dbReference>
<protein>
    <recommendedName>
        <fullName evidence="1">Aspartyl/glutamyl-tRNA(Asn/Gln) amidotransferase subunit C</fullName>
        <shortName evidence="1">Asp/Glu-ADT subunit C</shortName>
        <ecNumber evidence="1">6.3.5.-</ecNumber>
    </recommendedName>
</protein>
<dbReference type="InterPro" id="IPR036113">
    <property type="entry name" value="Asp/Glu-ADT_sf_sub_c"/>
</dbReference>
<accession>A0A1F5S0Z8</accession>
<name>A0A1F5S0Z8_9BACT</name>
<keyword evidence="1" id="KW-0436">Ligase</keyword>
<dbReference type="STRING" id="1797985.A2Y83_05390"/>
<dbReference type="PANTHER" id="PTHR15004">
    <property type="entry name" value="GLUTAMYL-TRNA(GLN) AMIDOTRANSFERASE SUBUNIT C, MITOCHONDRIAL"/>
    <property type="match status" value="1"/>
</dbReference>
<dbReference type="SUPFAM" id="SSF141000">
    <property type="entry name" value="Glu-tRNAGln amidotransferase C subunit"/>
    <property type="match status" value="1"/>
</dbReference>
<dbReference type="Pfam" id="PF02686">
    <property type="entry name" value="GatC"/>
    <property type="match status" value="1"/>
</dbReference>
<keyword evidence="1" id="KW-0648">Protein biosynthesis</keyword>
<comment type="similarity">
    <text evidence="1">Belongs to the GatC family.</text>
</comment>
<dbReference type="HAMAP" id="MF_00122">
    <property type="entry name" value="GatC"/>
    <property type="match status" value="1"/>
</dbReference>
<dbReference type="GO" id="GO:0006450">
    <property type="term" value="P:regulation of translational fidelity"/>
    <property type="evidence" value="ECO:0007669"/>
    <property type="project" value="InterPro"/>
</dbReference>
<comment type="catalytic activity">
    <reaction evidence="1">
        <text>L-aspartyl-tRNA(Asn) + L-glutamine + ATP + H2O = L-asparaginyl-tRNA(Asn) + L-glutamate + ADP + phosphate + 2 H(+)</text>
        <dbReference type="Rhea" id="RHEA:14513"/>
        <dbReference type="Rhea" id="RHEA-COMP:9674"/>
        <dbReference type="Rhea" id="RHEA-COMP:9677"/>
        <dbReference type="ChEBI" id="CHEBI:15377"/>
        <dbReference type="ChEBI" id="CHEBI:15378"/>
        <dbReference type="ChEBI" id="CHEBI:29985"/>
        <dbReference type="ChEBI" id="CHEBI:30616"/>
        <dbReference type="ChEBI" id="CHEBI:43474"/>
        <dbReference type="ChEBI" id="CHEBI:58359"/>
        <dbReference type="ChEBI" id="CHEBI:78515"/>
        <dbReference type="ChEBI" id="CHEBI:78516"/>
        <dbReference type="ChEBI" id="CHEBI:456216"/>
    </reaction>
</comment>
<dbReference type="GO" id="GO:0070681">
    <property type="term" value="P:glutaminyl-tRNAGln biosynthesis via transamidation"/>
    <property type="evidence" value="ECO:0007669"/>
    <property type="project" value="TreeGrafter"/>
</dbReference>
<dbReference type="GO" id="GO:0005524">
    <property type="term" value="F:ATP binding"/>
    <property type="evidence" value="ECO:0007669"/>
    <property type="project" value="UniProtKB-KW"/>
</dbReference>
<proteinExistence type="inferred from homology"/>
<evidence type="ECO:0000256" key="1">
    <source>
        <dbReference type="HAMAP-Rule" id="MF_00122"/>
    </source>
</evidence>
<dbReference type="AlphaFoldDB" id="A0A1F5S0Z8"/>
<comment type="function">
    <text evidence="1">Allows the formation of correctly charged Asn-tRNA(Asn) or Gln-tRNA(Gln) through the transamidation of misacylated Asp-tRNA(Asn) or Glu-tRNA(Gln) in organisms which lack either or both of asparaginyl-tRNA or glutaminyl-tRNA synthetases. The reaction takes place in the presence of glutamine and ATP through an activated phospho-Asp-tRNA(Asn) or phospho-Glu-tRNA(Gln).</text>
</comment>
<dbReference type="GO" id="GO:0006412">
    <property type="term" value="P:translation"/>
    <property type="evidence" value="ECO:0007669"/>
    <property type="project" value="UniProtKB-UniRule"/>
</dbReference>
<comment type="subunit">
    <text evidence="1">Heterotrimer of A, B and C subunits.</text>
</comment>
<keyword evidence="1" id="KW-0067">ATP-binding</keyword>
<keyword evidence="1" id="KW-0547">Nucleotide-binding</keyword>